<dbReference type="Gene3D" id="1.20.1510.10">
    <property type="entry name" value="Cation efflux protein transmembrane domain"/>
    <property type="match status" value="1"/>
</dbReference>
<dbReference type="EMBL" id="AYUF01000434">
    <property type="protein sequence ID" value="ETK01793.1"/>
    <property type="molecule type" value="Genomic_DNA"/>
</dbReference>
<evidence type="ECO:0000313" key="11">
    <source>
        <dbReference type="Proteomes" id="UP000018837"/>
    </source>
</evidence>
<dbReference type="FunFam" id="1.20.1510.10:FF:000006">
    <property type="entry name" value="Divalent cation efflux transporter"/>
    <property type="match status" value="1"/>
</dbReference>
<keyword evidence="3" id="KW-0813">Transport</keyword>
<dbReference type="GO" id="GO:0008324">
    <property type="term" value="F:monoatomic cation transmembrane transporter activity"/>
    <property type="evidence" value="ECO:0007669"/>
    <property type="project" value="InterPro"/>
</dbReference>
<dbReference type="InterPro" id="IPR050291">
    <property type="entry name" value="CDF_Transporter"/>
</dbReference>
<evidence type="ECO:0000259" key="9">
    <source>
        <dbReference type="Pfam" id="PF16916"/>
    </source>
</evidence>
<dbReference type="InterPro" id="IPR036837">
    <property type="entry name" value="Cation_efflux_CTD_sf"/>
</dbReference>
<feature type="domain" description="Cation efflux protein transmembrane" evidence="8">
    <location>
        <begin position="28"/>
        <end position="227"/>
    </location>
</feature>
<keyword evidence="6 7" id="KW-0472">Membrane</keyword>
<evidence type="ECO:0000256" key="2">
    <source>
        <dbReference type="ARBA" id="ARBA00008114"/>
    </source>
</evidence>
<feature type="transmembrane region" description="Helical" evidence="7">
    <location>
        <begin position="93"/>
        <end position="112"/>
    </location>
</feature>
<reference evidence="10 11" key="1">
    <citation type="submission" date="2013-11" db="EMBL/GenBank/DDBJ databases">
        <title>Single cell genomics of uncultured Tannerella BU063 (oral taxon 286).</title>
        <authorList>
            <person name="Beall C.J."/>
            <person name="Campbell A.G."/>
            <person name="Griffen A.L."/>
            <person name="Podar M."/>
            <person name="Leys E.J."/>
        </authorList>
    </citation>
    <scope>NUCLEOTIDE SEQUENCE [LARGE SCALE GENOMIC DNA]</scope>
    <source>
        <strain evidence="10">Cell 2</strain>
    </source>
</reference>
<dbReference type="Pfam" id="PF01545">
    <property type="entry name" value="Cation_efflux"/>
    <property type="match status" value="1"/>
</dbReference>
<dbReference type="PATRIC" id="fig|1411148.3.peg.1212"/>
<dbReference type="Gene3D" id="3.30.70.1350">
    <property type="entry name" value="Cation efflux protein, cytoplasmic domain"/>
    <property type="match status" value="1"/>
</dbReference>
<dbReference type="InterPro" id="IPR027470">
    <property type="entry name" value="Cation_efflux_CTD"/>
</dbReference>
<evidence type="ECO:0000256" key="3">
    <source>
        <dbReference type="ARBA" id="ARBA00022448"/>
    </source>
</evidence>
<evidence type="ECO:0000256" key="7">
    <source>
        <dbReference type="SAM" id="Phobius"/>
    </source>
</evidence>
<dbReference type="InterPro" id="IPR027469">
    <property type="entry name" value="Cation_efflux_TMD_sf"/>
</dbReference>
<comment type="subcellular location">
    <subcellularLocation>
        <location evidence="1">Membrane</location>
        <topology evidence="1">Multi-pass membrane protein</topology>
    </subcellularLocation>
</comment>
<dbReference type="Pfam" id="PF16916">
    <property type="entry name" value="ZT_dimer"/>
    <property type="match status" value="1"/>
</dbReference>
<keyword evidence="4 7" id="KW-0812">Transmembrane</keyword>
<comment type="caution">
    <text evidence="10">The sequence shown here is derived from an EMBL/GenBank/DDBJ whole genome shotgun (WGS) entry which is preliminary data.</text>
</comment>
<sequence>MAGITPNTPCGEPTDSARERALVGIIAAGAAVNLLLLLFKFAAGVGGHSGAMMADAVHSLSDFATDLIVFLCLHLSARPWDKDHDYGHGKYETLATSIIGIVLLFVGIGIFWEGAAKIHAVLFLGYELEAPGHIALIAALVSIVVKELLYRVTLSAGRRRGSPTVIANAWHHRSDALSSVGTALGIGGAIFLGHGWTVLDPIAAVVVSILIVRVAIKLTVPAVNDLLEKSLPEEVERDILATILEDHRISNPHHLQTRRIGNDYAIDVHIRVDGHMTVAEAHEIMCHVERRLRQKYGPGTQITLHAEPVK</sequence>
<dbReference type="AlphaFoldDB" id="W2C3Z6"/>
<organism evidence="10 11">
    <name type="scientific">Tannerella sp. oral taxon BU063 isolate Cell 2</name>
    <dbReference type="NCBI Taxonomy" id="1411148"/>
    <lineage>
        <taxon>Bacteria</taxon>
        <taxon>Pseudomonadati</taxon>
        <taxon>Bacteroidota</taxon>
        <taxon>Bacteroidia</taxon>
        <taxon>Bacteroidales</taxon>
        <taxon>Tannerellaceae</taxon>
        <taxon>Tannerella</taxon>
    </lineage>
</organism>
<name>W2C3Z6_9BACT</name>
<dbReference type="GO" id="GO:0016020">
    <property type="term" value="C:membrane"/>
    <property type="evidence" value="ECO:0007669"/>
    <property type="project" value="UniProtKB-SubCell"/>
</dbReference>
<dbReference type="NCBIfam" id="TIGR01297">
    <property type="entry name" value="CDF"/>
    <property type="match status" value="1"/>
</dbReference>
<dbReference type="Proteomes" id="UP000018837">
    <property type="component" value="Unassembled WGS sequence"/>
</dbReference>
<feature type="transmembrane region" description="Helical" evidence="7">
    <location>
        <begin position="21"/>
        <end position="43"/>
    </location>
</feature>
<accession>W2C3Z6</accession>
<dbReference type="PANTHER" id="PTHR43840">
    <property type="entry name" value="MITOCHONDRIAL METAL TRANSPORTER 1-RELATED"/>
    <property type="match status" value="1"/>
</dbReference>
<evidence type="ECO:0000256" key="1">
    <source>
        <dbReference type="ARBA" id="ARBA00004141"/>
    </source>
</evidence>
<keyword evidence="5 7" id="KW-1133">Transmembrane helix</keyword>
<feature type="domain" description="Cation efflux protein cytoplasmic" evidence="9">
    <location>
        <begin position="231"/>
        <end position="308"/>
    </location>
</feature>
<dbReference type="SUPFAM" id="SSF160240">
    <property type="entry name" value="Cation efflux protein cytoplasmic domain-like"/>
    <property type="match status" value="1"/>
</dbReference>
<evidence type="ECO:0000259" key="8">
    <source>
        <dbReference type="Pfam" id="PF01545"/>
    </source>
</evidence>
<evidence type="ECO:0000256" key="5">
    <source>
        <dbReference type="ARBA" id="ARBA00022989"/>
    </source>
</evidence>
<proteinExistence type="inferred from homology"/>
<gene>
    <name evidence="10" type="ORF">N425_07815</name>
</gene>
<evidence type="ECO:0000256" key="6">
    <source>
        <dbReference type="ARBA" id="ARBA00023136"/>
    </source>
</evidence>
<feature type="transmembrane region" description="Helical" evidence="7">
    <location>
        <begin position="132"/>
        <end position="150"/>
    </location>
</feature>
<protein>
    <submittedName>
        <fullName evidence="10">Cation transporter</fullName>
    </submittedName>
</protein>
<evidence type="ECO:0000256" key="4">
    <source>
        <dbReference type="ARBA" id="ARBA00022692"/>
    </source>
</evidence>
<dbReference type="PANTHER" id="PTHR43840:SF15">
    <property type="entry name" value="MITOCHONDRIAL METAL TRANSPORTER 1-RELATED"/>
    <property type="match status" value="1"/>
</dbReference>
<evidence type="ECO:0000313" key="10">
    <source>
        <dbReference type="EMBL" id="ETK01793.1"/>
    </source>
</evidence>
<dbReference type="SUPFAM" id="SSF161111">
    <property type="entry name" value="Cation efflux protein transmembrane domain-like"/>
    <property type="match status" value="1"/>
</dbReference>
<dbReference type="InterPro" id="IPR002524">
    <property type="entry name" value="Cation_efflux"/>
</dbReference>
<comment type="similarity">
    <text evidence="2">Belongs to the cation diffusion facilitator (CDF) transporter (TC 2.A.4) family.</text>
</comment>
<dbReference type="InterPro" id="IPR058533">
    <property type="entry name" value="Cation_efflux_TM"/>
</dbReference>